<sequence length="1708" mass="183146">MAKKSIYSVVAGVLLFPLIAQGAALDTLRGQIQTLIDQINAIEREMGIASQSSFLAQSLSFSGPSVVVSSSPSFATSTVITSSRNVEVGRFKVNASQSSDDLRIITIQLRKRTNAGNALTRLVLKDGNTVLNTGSNEVTLSNVRDEILTFNLDNALIVPEGQIKEIGLYADVSSTAQVNTFYIFDVSKNVNWSVASVVSGSDVSETFDRSIDGKGVIVQAYGGYKVGFEPVMPVNAEQWVSDGRKGVTLNVLKFTATAEPMALTDLRLQVDTTGSSTAADYEKIYIYDGPTLVAIAPSVDKDGYVNVALSTACALSAPSGCFVVDKDSSKLMTIRVDLPFIELTHPGTAGQLIGLDFAGDPLVGYPSPHRQKATGSLSGVSVHSSTRRDVEGNGAVTFRALPMVTDTQRTFEPLNGDQTILRFKVKAMGGEIKLNRLMFRIATSGITSMATQLPSFRLYSITNGNFVSFATGANFQYFAQRKNYDTSNRLIVRARVDETRNYTAGEYRIPAESEHVLELRGTVADDGVLGGSVSVELLGDDRRPEVIRLKGQAAYPRLPQLMAKVSMITRKENSSIFVWSDLSSEATSAVNTNSVHTADWMNGYHVPGLSATGVDLKQAQVPPSPGTVPLSPSPGNVYSNSTTTEAYIKLSWYDRSTNEDNFIIERGTDGTNFTPIATVPSYSKSGVSWYPLRYRDSTAIRGTTYYYRFRSSNSAGVSGPTYSISSRVLPLPISAPIAPTVASIYVNSTSTPYYIKIRWQDNSTDEAGFIAERSTDGVNFSQIAGGFYSNTIEQTGFTFPVRDYSTIVGPTYYYRLKAYNLIGTTESSIVTLSIQSSPPPLPTAPNLYIAFAQSTSTPYSVKLSFTDRSNNEDGFRILRSENGTLGTTTVDTLSSQSGSGSSLKYFDTSAVLGTVYRYQVGAFNSAGSALSSTLRSDLYDIIRPPSNLVAINNPLPLRNRILLGWQDNAANIALPPDSYSGSRIERSTSPDMIGSIKQFSVPRGITSFEDKYSLATSTTYYYRVYRYSWYSRGYSNIASAVAEAMPPALPNLTILGFDSPLNVTAGQNVTLRAWVWNAGTVSSLPSKLLVALSRTTDFDNIIAGAQATLDVPVISPSSHDAEITHSNAVWISWSTKIPEISPASIYFMAKTDPDNQIVESSETDNSSGTEILVTSLPPPTGPAPDLIIESLKVVQNYARVGRPLSFTAIVRNQGSVKAENVAVKLSVLDPQELQLTSEESAKIIKPNQQDTIRWQNAWTPKLPIGYAVSVCADPLNVIAETNELNNCVSRLIMVSELRTTDSTLPDLVVEDVDITPNINAAGKTMSISARVRNQGKEKSNSVDTRLTLLKNVKGNIVVNEIVSSSPIQSNSRDTIRWKKAWVAEPGEYSYEICTDVLQPTDTDKSAKTKESNEFNNCVNGTFMVAGVEVVSPTSALEKVTVFLTAPPAVVAELSPVLVAPSPSLQTLETQQDVVETPQPTLSSPLAPVESIEQPAPVITPEVTSEPLPVSVEPVVEQSVSAASKLSIGSASFANSTLKINGERQTFTISLTNITASKLTGVSLTAWVEQNGVKGQTVTQQITCGAGNGVVPVGSCTDTGRIGAALPLKSGSANAIFELKDSSGVLAKKSISVTITGGTAAVLGELSSLATVVNGIQGIIDEIGNSLFGSDSDVSGPRAQVLPEPVPSVPIPAPNGNIQIRRVGGGETI</sequence>
<comment type="caution">
    <text evidence="2">The sequence shown here is derived from an EMBL/GenBank/DDBJ whole genome shotgun (WGS) entry which is preliminary data.</text>
</comment>
<accession>A0A1G2GZL0</accession>
<evidence type="ECO:0000313" key="3">
    <source>
        <dbReference type="Proteomes" id="UP000177954"/>
    </source>
</evidence>
<organism evidence="2 3">
    <name type="scientific">Candidatus Ryanbacteria bacterium RIFCSPLOWO2_02_FULL_47_14</name>
    <dbReference type="NCBI Taxonomy" id="1802129"/>
    <lineage>
        <taxon>Bacteria</taxon>
        <taxon>Candidatus Ryaniibacteriota</taxon>
    </lineage>
</organism>
<dbReference type="Pfam" id="PF07705">
    <property type="entry name" value="CARDB"/>
    <property type="match status" value="3"/>
</dbReference>
<dbReference type="Gene3D" id="2.60.40.10">
    <property type="entry name" value="Immunoglobulins"/>
    <property type="match status" value="7"/>
</dbReference>
<protein>
    <recommendedName>
        <fullName evidence="1">CARDB domain-containing protein</fullName>
    </recommendedName>
</protein>
<reference evidence="2 3" key="1">
    <citation type="journal article" date="2016" name="Nat. Commun.">
        <title>Thousands of microbial genomes shed light on interconnected biogeochemical processes in an aquifer system.</title>
        <authorList>
            <person name="Anantharaman K."/>
            <person name="Brown C.T."/>
            <person name="Hug L.A."/>
            <person name="Sharon I."/>
            <person name="Castelle C.J."/>
            <person name="Probst A.J."/>
            <person name="Thomas B.C."/>
            <person name="Singh A."/>
            <person name="Wilkins M.J."/>
            <person name="Karaoz U."/>
            <person name="Brodie E.L."/>
            <person name="Williams K.H."/>
            <person name="Hubbard S.S."/>
            <person name="Banfield J.F."/>
        </authorList>
    </citation>
    <scope>NUCLEOTIDE SEQUENCE [LARGE SCALE GENOMIC DNA]</scope>
</reference>
<dbReference type="SUPFAM" id="SSF49265">
    <property type="entry name" value="Fibronectin type III"/>
    <property type="match status" value="1"/>
</dbReference>
<feature type="domain" description="CARDB" evidence="1">
    <location>
        <begin position="1305"/>
        <end position="1418"/>
    </location>
</feature>
<feature type="domain" description="CARDB" evidence="1">
    <location>
        <begin position="1050"/>
        <end position="1166"/>
    </location>
</feature>
<name>A0A1G2GZL0_9BACT</name>
<dbReference type="InterPro" id="IPR036116">
    <property type="entry name" value="FN3_sf"/>
</dbReference>
<dbReference type="InterPro" id="IPR013783">
    <property type="entry name" value="Ig-like_fold"/>
</dbReference>
<dbReference type="InterPro" id="IPR011635">
    <property type="entry name" value="CARDB"/>
</dbReference>
<feature type="non-terminal residue" evidence="2">
    <location>
        <position position="1708"/>
    </location>
</feature>
<proteinExistence type="predicted"/>
<feature type="domain" description="CARDB" evidence="1">
    <location>
        <begin position="1183"/>
        <end position="1289"/>
    </location>
</feature>
<gene>
    <name evidence="2" type="ORF">A3J04_00830</name>
</gene>
<dbReference type="Proteomes" id="UP000177954">
    <property type="component" value="Unassembled WGS sequence"/>
</dbReference>
<evidence type="ECO:0000313" key="2">
    <source>
        <dbReference type="EMBL" id="OGZ55652.1"/>
    </source>
</evidence>
<dbReference type="EMBL" id="MHNZ01000030">
    <property type="protein sequence ID" value="OGZ55652.1"/>
    <property type="molecule type" value="Genomic_DNA"/>
</dbReference>
<evidence type="ECO:0000259" key="1">
    <source>
        <dbReference type="Pfam" id="PF07705"/>
    </source>
</evidence>
<dbReference type="STRING" id="1802129.A3J04_00830"/>